<reference evidence="7" key="4">
    <citation type="journal article" date="2015" name="PLoS ONE">
        <title>Comprehensive Evaluation of Toxoplasma gondii VEG and Neospora caninum LIV Genomes with Tachyzoite Stage Transcriptome and Proteome Defines Novel Transcript Features.</title>
        <authorList>
            <person name="Ramaprasad A."/>
            <person name="Mourier T."/>
            <person name="Naeem R."/>
            <person name="Malas T.B."/>
            <person name="Moussa E."/>
            <person name="Panigrahi A."/>
            <person name="Vermont S.J."/>
            <person name="Otto T.D."/>
            <person name="Wastling J."/>
            <person name="Pain A."/>
        </authorList>
    </citation>
    <scope>NUCLEOTIDE SEQUENCE</scope>
    <source>
        <strain evidence="7">Liverpool</strain>
    </source>
</reference>
<dbReference type="PANTHER" id="PTHR19980">
    <property type="entry name" value="RNA CLEAVAGE STIMULATION FACTOR"/>
    <property type="match status" value="1"/>
</dbReference>
<dbReference type="GO" id="GO:0031124">
    <property type="term" value="P:mRNA 3'-end processing"/>
    <property type="evidence" value="ECO:0007669"/>
    <property type="project" value="InterPro"/>
</dbReference>
<evidence type="ECO:0000256" key="3">
    <source>
        <dbReference type="ARBA" id="ARBA00023242"/>
    </source>
</evidence>
<feature type="region of interest" description="Disordered" evidence="4">
    <location>
        <begin position="73"/>
        <end position="111"/>
    </location>
</feature>
<evidence type="ECO:0000259" key="5">
    <source>
        <dbReference type="Pfam" id="PF05843"/>
    </source>
</evidence>
<reference evidence="8" key="3">
    <citation type="journal article" date="2012" name="PLoS Pathog.">
        <title>Comparative genomics of the apicomplexan parasites Toxoplasma gondii and Neospora caninum: Coccidia differing in host range and transmission strategy.</title>
        <authorList>
            <person name="Reid A.J."/>
            <person name="Vermont S.J."/>
            <person name="Cotton J.A."/>
            <person name="Harris D."/>
            <person name="Hill-Cawthorne G.A."/>
            <person name="Konen-Waisman S."/>
            <person name="Latham S.M."/>
            <person name="Mourier T."/>
            <person name="Norton R."/>
            <person name="Quail M.A."/>
            <person name="Sanders M."/>
            <person name="Shanmugam D."/>
            <person name="Sohal A."/>
            <person name="Wasmuth J.D."/>
            <person name="Brunk B."/>
            <person name="Grigg M.E."/>
            <person name="Howard J.C."/>
            <person name="Parkinson J."/>
            <person name="Roos D.S."/>
            <person name="Trees A.J."/>
            <person name="Berriman M."/>
            <person name="Pain A."/>
            <person name="Wastling J.M."/>
        </authorList>
    </citation>
    <scope>NUCLEOTIDE SEQUENCE [LARGE SCALE GENOMIC DNA]</scope>
    <source>
        <strain evidence="8">Liverpool</strain>
    </source>
</reference>
<evidence type="ECO:0000313" key="6">
    <source>
        <dbReference type="EMBL" id="CBZ53281.1"/>
    </source>
</evidence>
<feature type="domain" description="Suppressor of forked" evidence="5">
    <location>
        <begin position="324"/>
        <end position="570"/>
    </location>
</feature>
<dbReference type="GO" id="GO:0003729">
    <property type="term" value="F:mRNA binding"/>
    <property type="evidence" value="ECO:0007669"/>
    <property type="project" value="TreeGrafter"/>
</dbReference>
<comment type="subcellular location">
    <subcellularLocation>
        <location evidence="1">Nucleus</location>
    </subcellularLocation>
</comment>
<evidence type="ECO:0000256" key="2">
    <source>
        <dbReference type="ARBA" id="ARBA00022737"/>
    </source>
</evidence>
<feature type="compositionally biased region" description="Basic and acidic residues" evidence="4">
    <location>
        <begin position="48"/>
        <end position="58"/>
    </location>
</feature>
<feature type="compositionally biased region" description="Polar residues" evidence="4">
    <location>
        <begin position="8"/>
        <end position="31"/>
    </location>
</feature>
<dbReference type="EMBL" id="FR823390">
    <property type="protein sequence ID" value="CBZ53281.1"/>
    <property type="molecule type" value="Genomic_DNA"/>
</dbReference>
<keyword evidence="3" id="KW-0539">Nucleus</keyword>
<dbReference type="VEuPathDB" id="ToxoDB:NCLIV_030680"/>
<dbReference type="Pfam" id="PF23240">
    <property type="entry name" value="HAT_PRP39_N"/>
    <property type="match status" value="1"/>
</dbReference>
<reference evidence="6" key="2">
    <citation type="submission" date="2011-03" db="EMBL/GenBank/DDBJ databases">
        <title>Comparative genomics and transcriptomics of Neospora caninum and Toxoplasma gondii.</title>
        <authorList>
            <person name="Reid A.J."/>
            <person name="Sohal A."/>
            <person name="Harris D."/>
            <person name="Quail M."/>
            <person name="Sanders M."/>
            <person name="Berriman M."/>
            <person name="Wastling J.M."/>
            <person name="Pain A."/>
        </authorList>
    </citation>
    <scope>NUCLEOTIDE SEQUENCE</scope>
    <source>
        <strain evidence="6">Liverpool</strain>
    </source>
</reference>
<dbReference type="InterPro" id="IPR011990">
    <property type="entry name" value="TPR-like_helical_dom_sf"/>
</dbReference>
<dbReference type="eggNOG" id="KOG1914">
    <property type="taxonomic scope" value="Eukaryota"/>
</dbReference>
<proteinExistence type="predicted"/>
<dbReference type="GeneID" id="13443640"/>
<dbReference type="OrthoDB" id="330829at2759"/>
<dbReference type="InterPro" id="IPR003107">
    <property type="entry name" value="HAT"/>
</dbReference>
<evidence type="ECO:0000256" key="1">
    <source>
        <dbReference type="ARBA" id="ARBA00004123"/>
    </source>
</evidence>
<dbReference type="Pfam" id="PF05843">
    <property type="entry name" value="Suf"/>
    <property type="match status" value="1"/>
</dbReference>
<dbReference type="GO" id="GO:0005634">
    <property type="term" value="C:nucleus"/>
    <property type="evidence" value="ECO:0007669"/>
    <property type="project" value="UniProtKB-SubCell"/>
</dbReference>
<evidence type="ECO:0000256" key="4">
    <source>
        <dbReference type="SAM" id="MobiDB-lite"/>
    </source>
</evidence>
<dbReference type="AlphaFoldDB" id="F0VHS0"/>
<keyword evidence="2" id="KW-0677">Repeat</keyword>
<feature type="region of interest" description="Disordered" evidence="4">
    <location>
        <begin position="1"/>
        <end position="59"/>
    </location>
</feature>
<gene>
    <name evidence="7" type="ORF">BN1204_030680</name>
    <name evidence="6" type="ORF">NCLIV_030680</name>
</gene>
<feature type="compositionally biased region" description="Basic and acidic residues" evidence="4">
    <location>
        <begin position="676"/>
        <end position="685"/>
    </location>
</feature>
<evidence type="ECO:0000313" key="7">
    <source>
        <dbReference type="EMBL" id="CEL67267.1"/>
    </source>
</evidence>
<dbReference type="SMART" id="SM00386">
    <property type="entry name" value="HAT"/>
    <property type="match status" value="4"/>
</dbReference>
<accession>F0VHS0</accession>
<dbReference type="Proteomes" id="UP000007494">
    <property type="component" value="Chromosome VIII"/>
</dbReference>
<protein>
    <submittedName>
        <fullName evidence="7">mRNA 3'-end-processing protein RNA14</fullName>
    </submittedName>
</protein>
<dbReference type="InterPro" id="IPR008847">
    <property type="entry name" value="Suf"/>
</dbReference>
<dbReference type="PANTHER" id="PTHR19980:SF0">
    <property type="entry name" value="CLEAVAGE STIMULATION FACTOR SUBUNIT 3"/>
    <property type="match status" value="1"/>
</dbReference>
<dbReference type="InParanoid" id="F0VHS0"/>
<dbReference type="RefSeq" id="XP_003883313.1">
    <property type="nucleotide sequence ID" value="XM_003883264.1"/>
</dbReference>
<sequence>MWAAAETPSGSLPSRSGESVPQSLQTSSENVKSLRGGVLAAPGSGPEPRTEKKKETPAERASVLQLFFISLDGVFSSPPGTPGKKGENERGENSGPGADRKKQRVAPAGDVTMEDAAATETEKVQEQATEIDQDGDQVAAMALEARLQLNPFDAAAWDALLEMNESSELYERVLASFPTSVNYWRRYAEFCYRTGKLQAASAVYRRCIYACPHLDLWLSYLRFLYRVGSLQDFVQNLRRAADKVGFCHRSAPLWMELLALYIRVHNTLLLLKGNTQGLLSAPNIPGSTAAGLSPTPLLASEAEQRSFCRPMSATVGPLSEKLSDVNVLRTAFQQCLSTAIDGLDGVWAAYCAFETAVGANNTQLAAKLTGEMEAHYDASKHAYQEIVRLTRHIDPAMLAVPLHEAVKTEQVQVQLEAWRALLRYEKRNPLRLQASPLLRRLTHLFQGCLLSCAFVADFWAEFFQLLLAHNHPHKAVAVLRRAIEQFLPDDELLQLVLADFLESRRLVNAADAVYRSALAVQAQLQSAPSPLSPLAETVQDGGRNGPGDSPAGLASAVMLIRYLDFIRRTHVSDCLCSKKGRRQRKTSRSRRAHLTRLVPLAVSVLRVSAFCPSPCGGVWCASESQPTAVFCLVCPRAIASFPGAHAPGRDKPLTVARLARVSAGTNAPPSELWTGPERKNSETRGRTAFGSPSTLLANSGGAPPLHVVSPRGTDERSWATGGDSGQGNASPRPGTYLCRLITGSCRCFSLSAISLRRSDGQERLRHAARNSRLTRDQVACMCCA</sequence>
<dbReference type="EMBL" id="LN714483">
    <property type="protein sequence ID" value="CEL67267.1"/>
    <property type="molecule type" value="Genomic_DNA"/>
</dbReference>
<feature type="region of interest" description="Disordered" evidence="4">
    <location>
        <begin position="665"/>
        <end position="732"/>
    </location>
</feature>
<name>F0VHS0_NEOCL</name>
<keyword evidence="8" id="KW-1185">Reference proteome</keyword>
<evidence type="ECO:0000313" key="8">
    <source>
        <dbReference type="Proteomes" id="UP000007494"/>
    </source>
</evidence>
<reference evidence="6" key="1">
    <citation type="submission" date="2011-02" db="EMBL/GenBank/DDBJ databases">
        <authorList>
            <person name="Aslett M."/>
        </authorList>
    </citation>
    <scope>NUCLEOTIDE SEQUENCE</scope>
    <source>
        <strain evidence="6">Liverpool</strain>
    </source>
</reference>
<dbReference type="SUPFAM" id="SSF48452">
    <property type="entry name" value="TPR-like"/>
    <property type="match status" value="2"/>
</dbReference>
<organism evidence="6 8">
    <name type="scientific">Neospora caninum (strain Liverpool)</name>
    <dbReference type="NCBI Taxonomy" id="572307"/>
    <lineage>
        <taxon>Eukaryota</taxon>
        <taxon>Sar</taxon>
        <taxon>Alveolata</taxon>
        <taxon>Apicomplexa</taxon>
        <taxon>Conoidasida</taxon>
        <taxon>Coccidia</taxon>
        <taxon>Eucoccidiorida</taxon>
        <taxon>Eimeriorina</taxon>
        <taxon>Sarcocystidae</taxon>
        <taxon>Neospora</taxon>
    </lineage>
</organism>
<dbReference type="InterPro" id="IPR045243">
    <property type="entry name" value="Rna14-like"/>
</dbReference>
<dbReference type="Gene3D" id="1.25.40.10">
    <property type="entry name" value="Tetratricopeptide repeat domain"/>
    <property type="match status" value="1"/>
</dbReference>